<sequence>MDIRQLRYFLTLADELHFGRASEKLFIVQPALTKQIQGLENELNVTLFKRNKRKVELTGAGRYFREEVKQIVEKLDRVKAQTRLVQEGDKGELRIGYVGSCIHTFLPDMLIHLHERNPHIQTYLNEMTTSSQRVAIESGELDIAFLRNPLPHTDLGQHLVYSEPFSLILPHNHSINEINFKGIEQLKYEKFILPPKNDGELYYQLQLSICEQAGFSPRIAHETVHGHTVLNLVDHGLGITFLPSSFQKVTTAKVKFIPLEHIAQKAEITAVWNLHNPNPSLGKFLNVVRKMNDRP</sequence>
<dbReference type="GO" id="GO:0003700">
    <property type="term" value="F:DNA-binding transcription factor activity"/>
    <property type="evidence" value="ECO:0007669"/>
    <property type="project" value="InterPro"/>
</dbReference>
<evidence type="ECO:0000313" key="7">
    <source>
        <dbReference type="Proteomes" id="UP000027821"/>
    </source>
</evidence>
<evidence type="ECO:0000256" key="4">
    <source>
        <dbReference type="ARBA" id="ARBA00023163"/>
    </source>
</evidence>
<evidence type="ECO:0000256" key="3">
    <source>
        <dbReference type="ARBA" id="ARBA00023125"/>
    </source>
</evidence>
<dbReference type="InterPro" id="IPR005119">
    <property type="entry name" value="LysR_subst-bd"/>
</dbReference>
<reference evidence="6 7" key="1">
    <citation type="submission" date="2014-04" db="EMBL/GenBank/DDBJ databases">
        <title>Characterization and application of a salt tolerant electro-active bacterium.</title>
        <authorList>
            <person name="Yang L."/>
            <person name="Wei S."/>
            <person name="Tay Q.X.M."/>
        </authorList>
    </citation>
    <scope>NUCLEOTIDE SEQUENCE [LARGE SCALE GENOMIC DNA]</scope>
    <source>
        <strain evidence="6 7">LY1</strain>
    </source>
</reference>
<feature type="domain" description="HTH lysR-type" evidence="5">
    <location>
        <begin position="1"/>
        <end position="58"/>
    </location>
</feature>
<dbReference type="RefSeq" id="WP_035074464.1">
    <property type="nucleotide sequence ID" value="NZ_JMIH01000021.1"/>
</dbReference>
<keyword evidence="3" id="KW-0238">DNA-binding</keyword>
<dbReference type="Pfam" id="PF03466">
    <property type="entry name" value="LysR_substrate"/>
    <property type="match status" value="1"/>
</dbReference>
<dbReference type="AlphaFoldDB" id="A0A074KXC7"/>
<dbReference type="GO" id="GO:0032993">
    <property type="term" value="C:protein-DNA complex"/>
    <property type="evidence" value="ECO:0007669"/>
    <property type="project" value="TreeGrafter"/>
</dbReference>
<proteinExistence type="inferred from homology"/>
<dbReference type="SUPFAM" id="SSF53850">
    <property type="entry name" value="Periplasmic binding protein-like II"/>
    <property type="match status" value="1"/>
</dbReference>
<gene>
    <name evidence="6" type="ORF">EL17_11885</name>
</gene>
<dbReference type="Pfam" id="PF00126">
    <property type="entry name" value="HTH_1"/>
    <property type="match status" value="1"/>
</dbReference>
<evidence type="ECO:0000313" key="6">
    <source>
        <dbReference type="EMBL" id="KEO73594.1"/>
    </source>
</evidence>
<dbReference type="FunFam" id="1.10.10.10:FF:000001">
    <property type="entry name" value="LysR family transcriptional regulator"/>
    <property type="match status" value="1"/>
</dbReference>
<dbReference type="PANTHER" id="PTHR30346">
    <property type="entry name" value="TRANSCRIPTIONAL DUAL REGULATOR HCAR-RELATED"/>
    <property type="match status" value="1"/>
</dbReference>
<dbReference type="SUPFAM" id="SSF46785">
    <property type="entry name" value="Winged helix' DNA-binding domain"/>
    <property type="match status" value="1"/>
</dbReference>
<protein>
    <submittedName>
        <fullName evidence="6">LysR family transcriptional regulator</fullName>
    </submittedName>
</protein>
<dbReference type="Gene3D" id="3.40.190.10">
    <property type="entry name" value="Periplasmic binding protein-like II"/>
    <property type="match status" value="2"/>
</dbReference>
<evidence type="ECO:0000256" key="2">
    <source>
        <dbReference type="ARBA" id="ARBA00023015"/>
    </source>
</evidence>
<keyword evidence="4" id="KW-0804">Transcription</keyword>
<dbReference type="InterPro" id="IPR036388">
    <property type="entry name" value="WH-like_DNA-bd_sf"/>
</dbReference>
<keyword evidence="2" id="KW-0805">Transcription regulation</keyword>
<dbReference type="GO" id="GO:0003677">
    <property type="term" value="F:DNA binding"/>
    <property type="evidence" value="ECO:0007669"/>
    <property type="project" value="UniProtKB-KW"/>
</dbReference>
<dbReference type="Gene3D" id="1.10.10.10">
    <property type="entry name" value="Winged helix-like DNA-binding domain superfamily/Winged helix DNA-binding domain"/>
    <property type="match status" value="1"/>
</dbReference>
<comment type="caution">
    <text evidence="6">The sequence shown here is derived from an EMBL/GenBank/DDBJ whole genome shotgun (WGS) entry which is preliminary data.</text>
</comment>
<dbReference type="PANTHER" id="PTHR30346:SF0">
    <property type="entry name" value="HCA OPERON TRANSCRIPTIONAL ACTIVATOR HCAR"/>
    <property type="match status" value="1"/>
</dbReference>
<dbReference type="InterPro" id="IPR036390">
    <property type="entry name" value="WH_DNA-bd_sf"/>
</dbReference>
<dbReference type="Proteomes" id="UP000027821">
    <property type="component" value="Unassembled WGS sequence"/>
</dbReference>
<evidence type="ECO:0000256" key="1">
    <source>
        <dbReference type="ARBA" id="ARBA00009437"/>
    </source>
</evidence>
<name>A0A074KXC7_9BACT</name>
<comment type="similarity">
    <text evidence="1">Belongs to the LysR transcriptional regulatory family.</text>
</comment>
<dbReference type="InterPro" id="IPR000847">
    <property type="entry name" value="LysR_HTH_N"/>
</dbReference>
<dbReference type="OrthoDB" id="9803735at2"/>
<dbReference type="EMBL" id="JMIH01000021">
    <property type="protein sequence ID" value="KEO73594.1"/>
    <property type="molecule type" value="Genomic_DNA"/>
</dbReference>
<dbReference type="STRING" id="1048983.EL17_11885"/>
<keyword evidence="7" id="KW-1185">Reference proteome</keyword>
<evidence type="ECO:0000259" key="5">
    <source>
        <dbReference type="PROSITE" id="PS50931"/>
    </source>
</evidence>
<dbReference type="PRINTS" id="PR00039">
    <property type="entry name" value="HTHLYSR"/>
</dbReference>
<accession>A0A074KXC7</accession>
<organism evidence="6 7">
    <name type="scientific">Anditalea andensis</name>
    <dbReference type="NCBI Taxonomy" id="1048983"/>
    <lineage>
        <taxon>Bacteria</taxon>
        <taxon>Pseudomonadati</taxon>
        <taxon>Bacteroidota</taxon>
        <taxon>Cytophagia</taxon>
        <taxon>Cytophagales</taxon>
        <taxon>Cytophagaceae</taxon>
        <taxon>Anditalea</taxon>
    </lineage>
</organism>
<dbReference type="PROSITE" id="PS50931">
    <property type="entry name" value="HTH_LYSR"/>
    <property type="match status" value="1"/>
</dbReference>
<dbReference type="eggNOG" id="COG0583">
    <property type="taxonomic scope" value="Bacteria"/>
</dbReference>